<dbReference type="InterPro" id="IPR039422">
    <property type="entry name" value="MarR/SlyA-like"/>
</dbReference>
<reference evidence="5" key="1">
    <citation type="journal article" date="2019" name="Int. J. Syst. Evol. Microbiol.">
        <title>The Global Catalogue of Microorganisms (GCM) 10K type strain sequencing project: providing services to taxonomists for standard genome sequencing and annotation.</title>
        <authorList>
            <consortium name="The Broad Institute Genomics Platform"/>
            <consortium name="The Broad Institute Genome Sequencing Center for Infectious Disease"/>
            <person name="Wu L."/>
            <person name="Ma J."/>
        </authorList>
    </citation>
    <scope>NUCLEOTIDE SEQUENCE [LARGE SCALE GENOMIC DNA]</scope>
    <source>
        <strain evidence="5">KCTC 52094</strain>
    </source>
</reference>
<feature type="domain" description="HTH marR-type" evidence="3">
    <location>
        <begin position="11"/>
        <end position="145"/>
    </location>
</feature>
<feature type="region of interest" description="Disordered" evidence="2">
    <location>
        <begin position="149"/>
        <end position="169"/>
    </location>
</feature>
<dbReference type="PROSITE" id="PS50995">
    <property type="entry name" value="HTH_MARR_2"/>
    <property type="match status" value="1"/>
</dbReference>
<organism evidence="4 5">
    <name type="scientific">Teichococcus globiformis</name>
    <dbReference type="NCBI Taxonomy" id="2307229"/>
    <lineage>
        <taxon>Bacteria</taxon>
        <taxon>Pseudomonadati</taxon>
        <taxon>Pseudomonadota</taxon>
        <taxon>Alphaproteobacteria</taxon>
        <taxon>Acetobacterales</taxon>
        <taxon>Roseomonadaceae</taxon>
        <taxon>Roseomonas</taxon>
    </lineage>
</organism>
<gene>
    <name evidence="4" type="ORF">ACFOD4_16580</name>
</gene>
<dbReference type="SUPFAM" id="SSF46785">
    <property type="entry name" value="Winged helix' DNA-binding domain"/>
    <property type="match status" value="1"/>
</dbReference>
<dbReference type="InterPro" id="IPR000835">
    <property type="entry name" value="HTH_MarR-typ"/>
</dbReference>
<dbReference type="InterPro" id="IPR036390">
    <property type="entry name" value="WH_DNA-bd_sf"/>
</dbReference>
<dbReference type="InterPro" id="IPR036388">
    <property type="entry name" value="WH-like_DNA-bd_sf"/>
</dbReference>
<keyword evidence="5" id="KW-1185">Reference proteome</keyword>
<dbReference type="PANTHER" id="PTHR33164:SF5">
    <property type="entry name" value="ORGANIC HYDROPEROXIDE RESISTANCE TRANSCRIPTIONAL REGULATOR"/>
    <property type="match status" value="1"/>
</dbReference>
<dbReference type="Pfam" id="PF01047">
    <property type="entry name" value="MarR"/>
    <property type="match status" value="1"/>
</dbReference>
<accession>A0ABV7G5A6</accession>
<dbReference type="Proteomes" id="UP001595593">
    <property type="component" value="Unassembled WGS sequence"/>
</dbReference>
<dbReference type="SMART" id="SM00347">
    <property type="entry name" value="HTH_MARR"/>
    <property type="match status" value="1"/>
</dbReference>
<dbReference type="PRINTS" id="PR00598">
    <property type="entry name" value="HTHMARR"/>
</dbReference>
<dbReference type="EMBL" id="JBHRTN010000018">
    <property type="protein sequence ID" value="MFC3126681.1"/>
    <property type="molecule type" value="Genomic_DNA"/>
</dbReference>
<comment type="caution">
    <text evidence="4">The sequence shown here is derived from an EMBL/GenBank/DDBJ whole genome shotgun (WGS) entry which is preliminary data.</text>
</comment>
<evidence type="ECO:0000313" key="5">
    <source>
        <dbReference type="Proteomes" id="UP001595593"/>
    </source>
</evidence>
<evidence type="ECO:0000256" key="2">
    <source>
        <dbReference type="SAM" id="MobiDB-lite"/>
    </source>
</evidence>
<comment type="subcellular location">
    <subcellularLocation>
        <location evidence="1">Cytoplasm</location>
    </subcellularLocation>
</comment>
<evidence type="ECO:0000256" key="1">
    <source>
        <dbReference type="ARBA" id="ARBA00004496"/>
    </source>
</evidence>
<proteinExistence type="predicted"/>
<sequence>MTPTPSCTPLEDNLCFAVYAANHAFTAAYKPLLEPLGLTYPQYLVLLILWERDAQSLKEIGARLHLDSGTLTPLLKRMEGAGLLNRMRDPGDERQIRLRLTPQGQALQVRAAGVRQALGCALGEAEDAVAALRDQLAAVAGRLRASCQPLSPDPFLKRGPPSAAKAASS</sequence>
<dbReference type="RefSeq" id="WP_379598175.1">
    <property type="nucleotide sequence ID" value="NZ_JBHRTN010000018.1"/>
</dbReference>
<dbReference type="Gene3D" id="1.10.10.10">
    <property type="entry name" value="Winged helix-like DNA-binding domain superfamily/Winged helix DNA-binding domain"/>
    <property type="match status" value="1"/>
</dbReference>
<evidence type="ECO:0000313" key="4">
    <source>
        <dbReference type="EMBL" id="MFC3126681.1"/>
    </source>
</evidence>
<protein>
    <submittedName>
        <fullName evidence="4">MarR family winged helix-turn-helix transcriptional regulator</fullName>
    </submittedName>
</protein>
<dbReference type="PANTHER" id="PTHR33164">
    <property type="entry name" value="TRANSCRIPTIONAL REGULATOR, MARR FAMILY"/>
    <property type="match status" value="1"/>
</dbReference>
<evidence type="ECO:0000259" key="3">
    <source>
        <dbReference type="PROSITE" id="PS50995"/>
    </source>
</evidence>
<name>A0ABV7G5A6_9PROT</name>